<keyword evidence="3" id="KW-1185">Reference proteome</keyword>
<proteinExistence type="predicted"/>
<feature type="region of interest" description="Disordered" evidence="1">
    <location>
        <begin position="68"/>
        <end position="88"/>
    </location>
</feature>
<reference evidence="2 3" key="1">
    <citation type="journal article" date="2012" name="PLoS Pathog.">
        <title>Diverse lifestyles and strategies of plant pathogenesis encoded in the genomes of eighteen Dothideomycetes fungi.</title>
        <authorList>
            <person name="Ohm R.A."/>
            <person name="Feau N."/>
            <person name="Henrissat B."/>
            <person name="Schoch C.L."/>
            <person name="Horwitz B.A."/>
            <person name="Barry K.W."/>
            <person name="Condon B.J."/>
            <person name="Copeland A.C."/>
            <person name="Dhillon B."/>
            <person name="Glaser F."/>
            <person name="Hesse C.N."/>
            <person name="Kosti I."/>
            <person name="LaButti K."/>
            <person name="Lindquist E.A."/>
            <person name="Lucas S."/>
            <person name="Salamov A.A."/>
            <person name="Bradshaw R.E."/>
            <person name="Ciuffetti L."/>
            <person name="Hamelin R.C."/>
            <person name="Kema G.H.J."/>
            <person name="Lawrence C."/>
            <person name="Scott J.A."/>
            <person name="Spatafora J.W."/>
            <person name="Turgeon B.G."/>
            <person name="de Wit P.J.G.M."/>
            <person name="Zhong S."/>
            <person name="Goodwin S.B."/>
            <person name="Grigoriev I.V."/>
        </authorList>
    </citation>
    <scope>NUCLEOTIDE SEQUENCE [LARGE SCALE GENOMIC DNA]</scope>
    <source>
        <strain evidence="2 3">CIRAD86</strain>
    </source>
</reference>
<dbReference type="VEuPathDB" id="FungiDB:MYCFIDRAFT_170426"/>
<evidence type="ECO:0000313" key="2">
    <source>
        <dbReference type="EMBL" id="EME88857.1"/>
    </source>
</evidence>
<feature type="region of interest" description="Disordered" evidence="1">
    <location>
        <begin position="21"/>
        <end position="52"/>
    </location>
</feature>
<gene>
    <name evidence="2" type="ORF">MYCFIDRAFT_170426</name>
</gene>
<accession>N1QC19</accession>
<evidence type="ECO:0000256" key="1">
    <source>
        <dbReference type="SAM" id="MobiDB-lite"/>
    </source>
</evidence>
<evidence type="ECO:0000313" key="3">
    <source>
        <dbReference type="Proteomes" id="UP000016932"/>
    </source>
</evidence>
<sequence>MSPSFWKDGAKKVSRCCINVKHRLQTSQSQGSLGPDRTGPDRPSRQPVHSPTSVEYFYHNFCTSTRTSKIPTNHHRLHPHIRKNGTVPLTPSNPAALQMMYSSKNDNFRGIR</sequence>
<organism evidence="2 3">
    <name type="scientific">Pseudocercospora fijiensis (strain CIRAD86)</name>
    <name type="common">Black leaf streak disease fungus</name>
    <name type="synonym">Mycosphaerella fijiensis</name>
    <dbReference type="NCBI Taxonomy" id="383855"/>
    <lineage>
        <taxon>Eukaryota</taxon>
        <taxon>Fungi</taxon>
        <taxon>Dikarya</taxon>
        <taxon>Ascomycota</taxon>
        <taxon>Pezizomycotina</taxon>
        <taxon>Dothideomycetes</taxon>
        <taxon>Dothideomycetidae</taxon>
        <taxon>Mycosphaerellales</taxon>
        <taxon>Mycosphaerellaceae</taxon>
        <taxon>Pseudocercospora</taxon>
    </lineage>
</organism>
<feature type="compositionally biased region" description="Basic residues" evidence="1">
    <location>
        <begin position="72"/>
        <end position="83"/>
    </location>
</feature>
<dbReference type="GeneID" id="19332498"/>
<dbReference type="RefSeq" id="XP_007921729.1">
    <property type="nucleotide sequence ID" value="XM_007923538.1"/>
</dbReference>
<dbReference type="AlphaFoldDB" id="N1QC19"/>
<dbReference type="KEGG" id="pfj:MYCFIDRAFT_170426"/>
<name>N1QC19_PSEFD</name>
<dbReference type="Proteomes" id="UP000016932">
    <property type="component" value="Unassembled WGS sequence"/>
</dbReference>
<protein>
    <submittedName>
        <fullName evidence="2">Uncharacterized protein</fullName>
    </submittedName>
</protein>
<dbReference type="HOGENOM" id="CLU_2146950_0_0_1"/>
<dbReference type="EMBL" id="KB446555">
    <property type="protein sequence ID" value="EME88857.1"/>
    <property type="molecule type" value="Genomic_DNA"/>
</dbReference>